<sequence length="112" mass="12775">NNEDHVFRKVKLRVNKVQGKNCLTNFYGLLQNRPSTRRSKLVSNINYAPDFITAIENSASKLTSYYGFPTIASLHKIYSLDPNFKHSRDIIDQFAANRANSFDHLNLSAGQK</sequence>
<keyword evidence="2" id="KW-1185">Reference proteome</keyword>
<evidence type="ECO:0000313" key="1">
    <source>
        <dbReference type="EMBL" id="OQD86066.1"/>
    </source>
</evidence>
<dbReference type="STRING" id="416450.A0A1V6QB46"/>
<protein>
    <submittedName>
        <fullName evidence="1">Uncharacterized protein</fullName>
    </submittedName>
</protein>
<comment type="caution">
    <text evidence="1">The sequence shown here is derived from an EMBL/GenBank/DDBJ whole genome shotgun (WGS) entry which is preliminary data.</text>
</comment>
<dbReference type="EMBL" id="MDYN01000008">
    <property type="protein sequence ID" value="OQD86066.1"/>
    <property type="molecule type" value="Genomic_DNA"/>
</dbReference>
<proteinExistence type="predicted"/>
<organism evidence="1 2">
    <name type="scientific">Penicillium antarcticum</name>
    <dbReference type="NCBI Taxonomy" id="416450"/>
    <lineage>
        <taxon>Eukaryota</taxon>
        <taxon>Fungi</taxon>
        <taxon>Dikarya</taxon>
        <taxon>Ascomycota</taxon>
        <taxon>Pezizomycotina</taxon>
        <taxon>Eurotiomycetes</taxon>
        <taxon>Eurotiomycetidae</taxon>
        <taxon>Eurotiales</taxon>
        <taxon>Aspergillaceae</taxon>
        <taxon>Penicillium</taxon>
    </lineage>
</organism>
<evidence type="ECO:0000313" key="2">
    <source>
        <dbReference type="Proteomes" id="UP000191672"/>
    </source>
</evidence>
<name>A0A1V6QB46_9EURO</name>
<gene>
    <name evidence="1" type="ORF">PENANT_c008G03232</name>
</gene>
<accession>A0A1V6QB46</accession>
<dbReference type="Proteomes" id="UP000191672">
    <property type="component" value="Unassembled WGS sequence"/>
</dbReference>
<feature type="non-terminal residue" evidence="1">
    <location>
        <position position="1"/>
    </location>
</feature>
<dbReference type="AlphaFoldDB" id="A0A1V6QB46"/>
<reference evidence="2" key="1">
    <citation type="journal article" date="2017" name="Nat. Microbiol.">
        <title>Global analysis of biosynthetic gene clusters reveals vast potential of secondary metabolite production in Penicillium species.</title>
        <authorList>
            <person name="Nielsen J.C."/>
            <person name="Grijseels S."/>
            <person name="Prigent S."/>
            <person name="Ji B."/>
            <person name="Dainat J."/>
            <person name="Nielsen K.F."/>
            <person name="Frisvad J.C."/>
            <person name="Workman M."/>
            <person name="Nielsen J."/>
        </authorList>
    </citation>
    <scope>NUCLEOTIDE SEQUENCE [LARGE SCALE GENOMIC DNA]</scope>
    <source>
        <strain evidence="2">IBT 31811</strain>
    </source>
</reference>